<accession>A0A6V8P1G0</accession>
<dbReference type="AlphaFoldDB" id="A0A6V8P1G0"/>
<feature type="non-terminal residue" evidence="1">
    <location>
        <position position="38"/>
    </location>
</feature>
<sequence>MCGAKRKDTREVSEFFFEARGHKRVSSSSLVPDDPTLL</sequence>
<dbReference type="Proteomes" id="UP000543224">
    <property type="component" value="Unassembled WGS sequence"/>
</dbReference>
<dbReference type="EMBL" id="BLRX01000364">
    <property type="protein sequence ID" value="GFP26093.1"/>
    <property type="molecule type" value="Genomic_DNA"/>
</dbReference>
<protein>
    <submittedName>
        <fullName evidence="1">Uncharacterized protein</fullName>
    </submittedName>
</protein>
<name>A0A6V8P1G0_9ACTN</name>
<evidence type="ECO:0000313" key="2">
    <source>
        <dbReference type="Proteomes" id="UP000543224"/>
    </source>
</evidence>
<evidence type="ECO:0000313" key="1">
    <source>
        <dbReference type="EMBL" id="GFP26093.1"/>
    </source>
</evidence>
<comment type="caution">
    <text evidence="1">The sequence shown here is derived from an EMBL/GenBank/DDBJ whole genome shotgun (WGS) entry which is preliminary data.</text>
</comment>
<organism evidence="1 2">
    <name type="scientific">Candidatus Hakubella thermalkaliphila</name>
    <dbReference type="NCBI Taxonomy" id="2754717"/>
    <lineage>
        <taxon>Bacteria</taxon>
        <taxon>Bacillati</taxon>
        <taxon>Actinomycetota</taxon>
        <taxon>Actinomycetota incertae sedis</taxon>
        <taxon>Candidatus Hakubellales</taxon>
        <taxon>Candidatus Hakubellaceae</taxon>
        <taxon>Candidatus Hakubella</taxon>
    </lineage>
</organism>
<proteinExistence type="predicted"/>
<gene>
    <name evidence="1" type="ORF">HKBW3S25_01581</name>
</gene>
<reference evidence="1 2" key="1">
    <citation type="journal article" date="2020" name="Front. Microbiol.">
        <title>Single-cell genomics of novel Actinobacteria with the Wood-Ljungdahl pathway discovered in a serpentinizing system.</title>
        <authorList>
            <person name="Merino N."/>
            <person name="Kawai M."/>
            <person name="Boyd E.S."/>
            <person name="Colman D.R."/>
            <person name="McGlynn S.E."/>
            <person name="Nealson K.H."/>
            <person name="Kurokawa K."/>
            <person name="Hongoh Y."/>
        </authorList>
    </citation>
    <scope>NUCLEOTIDE SEQUENCE [LARGE SCALE GENOMIC DNA]</scope>
    <source>
        <strain evidence="1 2">S25</strain>
    </source>
</reference>